<organism evidence="1 2">
    <name type="scientific">Heterodera trifolii</name>
    <dbReference type="NCBI Taxonomy" id="157864"/>
    <lineage>
        <taxon>Eukaryota</taxon>
        <taxon>Metazoa</taxon>
        <taxon>Ecdysozoa</taxon>
        <taxon>Nematoda</taxon>
        <taxon>Chromadorea</taxon>
        <taxon>Rhabditida</taxon>
        <taxon>Tylenchina</taxon>
        <taxon>Tylenchomorpha</taxon>
        <taxon>Tylenchoidea</taxon>
        <taxon>Heteroderidae</taxon>
        <taxon>Heteroderinae</taxon>
        <taxon>Heterodera</taxon>
    </lineage>
</organism>
<evidence type="ECO:0000313" key="1">
    <source>
        <dbReference type="EMBL" id="KAL3075403.1"/>
    </source>
</evidence>
<keyword evidence="2" id="KW-1185">Reference proteome</keyword>
<dbReference type="AlphaFoldDB" id="A0ABD2I8A1"/>
<comment type="caution">
    <text evidence="1">The sequence shown here is derived from an EMBL/GenBank/DDBJ whole genome shotgun (WGS) entry which is preliminary data.</text>
</comment>
<dbReference type="EMBL" id="JBICBT010001277">
    <property type="protein sequence ID" value="KAL3075403.1"/>
    <property type="molecule type" value="Genomic_DNA"/>
</dbReference>
<proteinExistence type="predicted"/>
<evidence type="ECO:0000313" key="2">
    <source>
        <dbReference type="Proteomes" id="UP001620626"/>
    </source>
</evidence>
<dbReference type="Proteomes" id="UP001620626">
    <property type="component" value="Unassembled WGS sequence"/>
</dbReference>
<name>A0ABD2I8A1_9BILA</name>
<gene>
    <name evidence="1" type="ORF">niasHT_036123</name>
</gene>
<dbReference type="InterPro" id="IPR011989">
    <property type="entry name" value="ARM-like"/>
</dbReference>
<sequence>MMPYRTFRFNECGACTSLFKSDKGINVECAFIKRGALLANGIVFSGIHGEVHPAHALLTAEAEEQGVAVEVGGHVGIGTHAGPGASSTTPVANALAAALSLGFVLVGTGNTPPVEEFISSMDVVADMVSHLHSIDVNEPNARFEALGIGLISLSNGRGMGMAKRSSNVPSIFVPTPPLCCCLETAVELRDWSQGHVPRQRTPKMVLRWLTCSIWRWRTSNSWF</sequence>
<reference evidence="1 2" key="1">
    <citation type="submission" date="2024-10" db="EMBL/GenBank/DDBJ databases">
        <authorList>
            <person name="Kim D."/>
        </authorList>
    </citation>
    <scope>NUCLEOTIDE SEQUENCE [LARGE SCALE GENOMIC DNA]</scope>
    <source>
        <strain evidence="1">BH-2024</strain>
    </source>
</reference>
<accession>A0ABD2I8A1</accession>
<dbReference type="Gene3D" id="1.25.10.10">
    <property type="entry name" value="Leucine-rich Repeat Variant"/>
    <property type="match status" value="1"/>
</dbReference>
<protein>
    <submittedName>
        <fullName evidence="1">Uncharacterized protein</fullName>
    </submittedName>
</protein>